<accession>A0A7S7LV19</accession>
<dbReference type="Gene3D" id="2.40.160.20">
    <property type="match status" value="1"/>
</dbReference>
<evidence type="ECO:0000256" key="1">
    <source>
        <dbReference type="ARBA" id="ARBA00022729"/>
    </source>
</evidence>
<evidence type="ECO:0000313" key="5">
    <source>
        <dbReference type="Proteomes" id="UP000593994"/>
    </source>
</evidence>
<proteinExistence type="predicted"/>
<evidence type="ECO:0000259" key="3">
    <source>
        <dbReference type="Pfam" id="PF13505"/>
    </source>
</evidence>
<dbReference type="EMBL" id="CP054492">
    <property type="protein sequence ID" value="QOY51923.1"/>
    <property type="molecule type" value="Genomic_DNA"/>
</dbReference>
<dbReference type="InterPro" id="IPR011250">
    <property type="entry name" value="OMP/PagP_B-barrel"/>
</dbReference>
<gene>
    <name evidence="4" type="ORF">HUE88_12625</name>
</gene>
<evidence type="ECO:0000313" key="4">
    <source>
        <dbReference type="EMBL" id="QOY51923.1"/>
    </source>
</evidence>
<evidence type="ECO:0000256" key="2">
    <source>
        <dbReference type="SAM" id="SignalP"/>
    </source>
</evidence>
<dbReference type="SUPFAM" id="SSF56925">
    <property type="entry name" value="OMPA-like"/>
    <property type="match status" value="1"/>
</dbReference>
<sequence>MINNIKKIVLASAIISTSLVAGDSDFSFDSETSLVAIEAGYSVLNNKMSDGVTSLNNDYNFGHIGLKLGARSDDYRIFVSAAYYADTDDTFDSLATFGVEGQYMFEASKALDLFIGLNLGLASIEFTGDGENFSRTATDVYYGIDVGTNIHVSKDIDIDIGARYMSLNTENTKSSVSYQFDNVISGYMSVIYKY</sequence>
<feature type="chain" id="PRO_5032871955" evidence="2">
    <location>
        <begin position="22"/>
        <end position="194"/>
    </location>
</feature>
<protein>
    <submittedName>
        <fullName evidence="4">Outer membrane beta-barrel protein</fullName>
    </submittedName>
</protein>
<dbReference type="InterPro" id="IPR027385">
    <property type="entry name" value="Beta-barrel_OMP"/>
</dbReference>
<dbReference type="AlphaFoldDB" id="A0A7S7LV19"/>
<reference evidence="4 5" key="1">
    <citation type="submission" date="2020-05" db="EMBL/GenBank/DDBJ databases">
        <title>Sulfurimonas marisnigri, sp. nov., and Sulfurimonas baltica, sp. nov., manganese oxide reducing chemolithoautotrophs of the class Epsilonproteobacteria isolated from the pelagic redoxclines of the Black and Baltic Seas and emended description of the genus Sulfurimonas.</title>
        <authorList>
            <person name="Henkel J.V."/>
            <person name="Laudan C."/>
            <person name="Werner J."/>
            <person name="Neu T."/>
            <person name="Plewe S."/>
            <person name="Sproer C."/>
            <person name="Bunk B."/>
            <person name="Schulz-Vogt H.N."/>
        </authorList>
    </citation>
    <scope>NUCLEOTIDE SEQUENCE [LARGE SCALE GENOMIC DNA]</scope>
    <source>
        <strain evidence="4 5">GD2</strain>
    </source>
</reference>
<feature type="domain" description="Outer membrane protein beta-barrel" evidence="3">
    <location>
        <begin position="33"/>
        <end position="173"/>
    </location>
</feature>
<organism evidence="4 5">
    <name type="scientific">Candidatus Sulfurimonas baltica</name>
    <dbReference type="NCBI Taxonomy" id="2740404"/>
    <lineage>
        <taxon>Bacteria</taxon>
        <taxon>Pseudomonadati</taxon>
        <taxon>Campylobacterota</taxon>
        <taxon>Epsilonproteobacteria</taxon>
        <taxon>Campylobacterales</taxon>
        <taxon>Sulfurimonadaceae</taxon>
        <taxon>Sulfurimonas</taxon>
    </lineage>
</organism>
<keyword evidence="1 2" id="KW-0732">Signal</keyword>
<dbReference type="RefSeq" id="WP_194369504.1">
    <property type="nucleotide sequence ID" value="NZ_CP054492.1"/>
</dbReference>
<keyword evidence="5" id="KW-1185">Reference proteome</keyword>
<dbReference type="KEGG" id="sbal:HUE88_12625"/>
<dbReference type="Pfam" id="PF13505">
    <property type="entry name" value="OMP_b-brl"/>
    <property type="match status" value="1"/>
</dbReference>
<name>A0A7S7LV19_9BACT</name>
<feature type="signal peptide" evidence="2">
    <location>
        <begin position="1"/>
        <end position="21"/>
    </location>
</feature>
<dbReference type="Proteomes" id="UP000593994">
    <property type="component" value="Chromosome"/>
</dbReference>